<evidence type="ECO:0000256" key="2">
    <source>
        <dbReference type="PROSITE-ProRule" id="PRU00239"/>
    </source>
</evidence>
<accession>A0A5E4QH18</accession>
<feature type="chain" id="PRO_5022768004" description="Calpain catalytic domain-containing protein" evidence="3">
    <location>
        <begin position="29"/>
        <end position="198"/>
    </location>
</feature>
<dbReference type="GO" id="GO:0006508">
    <property type="term" value="P:proteolysis"/>
    <property type="evidence" value="ECO:0007669"/>
    <property type="project" value="InterPro"/>
</dbReference>
<dbReference type="EMBL" id="FZQP02002781">
    <property type="protein sequence ID" value="VVC96575.1"/>
    <property type="molecule type" value="Genomic_DNA"/>
</dbReference>
<feature type="non-terminal residue" evidence="5">
    <location>
        <position position="198"/>
    </location>
</feature>
<feature type="non-terminal residue" evidence="5">
    <location>
        <position position="1"/>
    </location>
</feature>
<protein>
    <recommendedName>
        <fullName evidence="4">Calpain catalytic domain-containing protein</fullName>
    </recommendedName>
</protein>
<dbReference type="PANTHER" id="PTHR10183">
    <property type="entry name" value="CALPAIN"/>
    <property type="match status" value="1"/>
</dbReference>
<gene>
    <name evidence="5" type="ORF">LSINAPIS_LOCUS8041</name>
</gene>
<evidence type="ECO:0000313" key="5">
    <source>
        <dbReference type="EMBL" id="VVC96575.1"/>
    </source>
</evidence>
<evidence type="ECO:0000256" key="1">
    <source>
        <dbReference type="ARBA" id="ARBA00007623"/>
    </source>
</evidence>
<dbReference type="Pfam" id="PF00648">
    <property type="entry name" value="Peptidase_C2"/>
    <property type="match status" value="1"/>
</dbReference>
<dbReference type="AlphaFoldDB" id="A0A5E4QH18"/>
<feature type="domain" description="Calpain catalytic" evidence="4">
    <location>
        <begin position="1"/>
        <end position="198"/>
    </location>
</feature>
<reference evidence="5 6" key="1">
    <citation type="submission" date="2017-07" db="EMBL/GenBank/DDBJ databases">
        <authorList>
            <person name="Talla V."/>
            <person name="Backstrom N."/>
        </authorList>
    </citation>
    <scope>NUCLEOTIDE SEQUENCE [LARGE SCALE GENOMIC DNA]</scope>
</reference>
<dbReference type="GO" id="GO:0005737">
    <property type="term" value="C:cytoplasm"/>
    <property type="evidence" value="ECO:0007669"/>
    <property type="project" value="TreeGrafter"/>
</dbReference>
<dbReference type="InterPro" id="IPR038765">
    <property type="entry name" value="Papain-like_cys_pep_sf"/>
</dbReference>
<dbReference type="PRINTS" id="PR00704">
    <property type="entry name" value="CALPAIN"/>
</dbReference>
<sequence length="198" mass="21544">WQVRLGGWGCGAVCQAAAALALTPRLLARVVPPHSFRHSYTGKFRFRFWVFGTWRDVYVDDRLPTRAGNLLATTCALHDDFTLPLLEKAFAKLHGSYGAARAIGMARALSELSGGVLQSFSPPHQVPALLLQEKEKFGVQTRNGLIGGQAYCVTGIARVHKGVGRGEEEGEEEIMVRVRAPSGRGKWSGRGSRGGADW</sequence>
<dbReference type="Gene3D" id="3.90.70.10">
    <property type="entry name" value="Cysteine proteinases"/>
    <property type="match status" value="1"/>
</dbReference>
<dbReference type="SUPFAM" id="SSF54001">
    <property type="entry name" value="Cysteine proteinases"/>
    <property type="match status" value="1"/>
</dbReference>
<dbReference type="InterPro" id="IPR001300">
    <property type="entry name" value="Peptidase_C2_calpain_cat"/>
</dbReference>
<dbReference type="Proteomes" id="UP000324832">
    <property type="component" value="Unassembled WGS sequence"/>
</dbReference>
<dbReference type="PANTHER" id="PTHR10183:SF433">
    <property type="entry name" value="CALPAIN-A-RELATED"/>
    <property type="match status" value="1"/>
</dbReference>
<proteinExistence type="inferred from homology"/>
<feature type="signal peptide" evidence="3">
    <location>
        <begin position="1"/>
        <end position="28"/>
    </location>
</feature>
<organism evidence="5 6">
    <name type="scientific">Leptidea sinapis</name>
    <dbReference type="NCBI Taxonomy" id="189913"/>
    <lineage>
        <taxon>Eukaryota</taxon>
        <taxon>Metazoa</taxon>
        <taxon>Ecdysozoa</taxon>
        <taxon>Arthropoda</taxon>
        <taxon>Hexapoda</taxon>
        <taxon>Insecta</taxon>
        <taxon>Pterygota</taxon>
        <taxon>Neoptera</taxon>
        <taxon>Endopterygota</taxon>
        <taxon>Lepidoptera</taxon>
        <taxon>Glossata</taxon>
        <taxon>Ditrysia</taxon>
        <taxon>Papilionoidea</taxon>
        <taxon>Pieridae</taxon>
        <taxon>Dismorphiinae</taxon>
        <taxon>Leptidea</taxon>
    </lineage>
</organism>
<comment type="caution">
    <text evidence="2">Lacks conserved residue(s) required for the propagation of feature annotation.</text>
</comment>
<keyword evidence="3" id="KW-0732">Signal</keyword>
<keyword evidence="6" id="KW-1185">Reference proteome</keyword>
<comment type="similarity">
    <text evidence="1">Belongs to the peptidase C2 family.</text>
</comment>
<dbReference type="InterPro" id="IPR022684">
    <property type="entry name" value="Calpain_cysteine_protease"/>
</dbReference>
<evidence type="ECO:0000256" key="3">
    <source>
        <dbReference type="SAM" id="SignalP"/>
    </source>
</evidence>
<name>A0A5E4QH18_9NEOP</name>
<evidence type="ECO:0000313" key="6">
    <source>
        <dbReference type="Proteomes" id="UP000324832"/>
    </source>
</evidence>
<dbReference type="PROSITE" id="PS50203">
    <property type="entry name" value="CALPAIN_CAT"/>
    <property type="match status" value="1"/>
</dbReference>
<dbReference type="GO" id="GO:0004198">
    <property type="term" value="F:calcium-dependent cysteine-type endopeptidase activity"/>
    <property type="evidence" value="ECO:0007669"/>
    <property type="project" value="InterPro"/>
</dbReference>
<evidence type="ECO:0000259" key="4">
    <source>
        <dbReference type="PROSITE" id="PS50203"/>
    </source>
</evidence>
<dbReference type="SMART" id="SM00230">
    <property type="entry name" value="CysPc"/>
    <property type="match status" value="1"/>
</dbReference>